<sequence length="186" mass="20435">MTVDGHLAALQSSDTTRTARLVRSAVTAGQGVGQVIGGLRQTVFPRTAKYVLGTARTIYAHAQATVLDNVASADLDDLRGLRWTSVLDGKTSAICRARSGEVYQPFEGPRPPAHFNCRSVMVPVFVSGDDVVEPSYEQWLRRQPRGFVEEVMGKRKADIFLSGDISLDRFVDTNGRELRIDELLSL</sequence>
<dbReference type="RefSeq" id="WP_027262948.1">
    <property type="nucleotide sequence ID" value="NZ_FPAW01000017.1"/>
</dbReference>
<name>A0A1I7CLB6_9RHOB</name>
<dbReference type="Pfam" id="PF04233">
    <property type="entry name" value="Phage_Mu_F"/>
    <property type="match status" value="1"/>
</dbReference>
<dbReference type="InterPro" id="IPR006528">
    <property type="entry name" value="Phage_head_morphogenesis_dom"/>
</dbReference>
<gene>
    <name evidence="2" type="ORF">SAMN05216236_11791</name>
</gene>
<evidence type="ECO:0000259" key="1">
    <source>
        <dbReference type="Pfam" id="PF04233"/>
    </source>
</evidence>
<proteinExistence type="predicted"/>
<dbReference type="STRING" id="999627.SAMN05216236_11791"/>
<feature type="domain" description="Phage head morphogenesis" evidence="1">
    <location>
        <begin position="21"/>
        <end position="121"/>
    </location>
</feature>
<protein>
    <submittedName>
        <fullName evidence="2">Phage putative head morphogenesis protein, SPP1 gp7 family</fullName>
    </submittedName>
</protein>
<dbReference type="EMBL" id="FPAW01000017">
    <property type="protein sequence ID" value="SFU00198.1"/>
    <property type="molecule type" value="Genomic_DNA"/>
</dbReference>
<dbReference type="eggNOG" id="COG2369">
    <property type="taxonomic scope" value="Bacteria"/>
</dbReference>
<dbReference type="AlphaFoldDB" id="A0A1I7CLB6"/>
<organism evidence="2 3">
    <name type="scientific">Sedimentitalea nanhaiensis</name>
    <dbReference type="NCBI Taxonomy" id="999627"/>
    <lineage>
        <taxon>Bacteria</taxon>
        <taxon>Pseudomonadati</taxon>
        <taxon>Pseudomonadota</taxon>
        <taxon>Alphaproteobacteria</taxon>
        <taxon>Rhodobacterales</taxon>
        <taxon>Paracoccaceae</taxon>
        <taxon>Sedimentitalea</taxon>
    </lineage>
</organism>
<accession>A0A1I7CLB6</accession>
<reference evidence="2 3" key="1">
    <citation type="submission" date="2016-10" db="EMBL/GenBank/DDBJ databases">
        <authorList>
            <person name="de Groot N.N."/>
        </authorList>
    </citation>
    <scope>NUCLEOTIDE SEQUENCE [LARGE SCALE GENOMIC DNA]</scope>
    <source>
        <strain evidence="2 3">CGMCC 1.10959</strain>
    </source>
</reference>
<keyword evidence="3" id="KW-1185">Reference proteome</keyword>
<evidence type="ECO:0000313" key="2">
    <source>
        <dbReference type="EMBL" id="SFU00198.1"/>
    </source>
</evidence>
<dbReference type="OrthoDB" id="8614104at2"/>
<dbReference type="Proteomes" id="UP000182466">
    <property type="component" value="Unassembled WGS sequence"/>
</dbReference>
<evidence type="ECO:0000313" key="3">
    <source>
        <dbReference type="Proteomes" id="UP000182466"/>
    </source>
</evidence>